<gene>
    <name evidence="1" type="ORF">DPM19_21295</name>
</gene>
<keyword evidence="2" id="KW-1185">Reference proteome</keyword>
<reference evidence="1 2" key="1">
    <citation type="submission" date="2018-06" db="EMBL/GenBank/DDBJ databases">
        <title>Actinomadura craniellae sp. nov. isolated from marine sponge Craniella sp.</title>
        <authorList>
            <person name="Li L."/>
            <person name="Xu Q.H."/>
            <person name="Lin H.W."/>
            <person name="Lu Y.H."/>
        </authorList>
    </citation>
    <scope>NUCLEOTIDE SEQUENCE [LARGE SCALE GENOMIC DNA]</scope>
    <source>
        <strain evidence="1 2">LHW63021</strain>
    </source>
</reference>
<comment type="caution">
    <text evidence="1">The sequence shown here is derived from an EMBL/GenBank/DDBJ whole genome shotgun (WGS) entry which is preliminary data.</text>
</comment>
<evidence type="ECO:0000313" key="1">
    <source>
        <dbReference type="EMBL" id="RAY13043.1"/>
    </source>
</evidence>
<sequence length="112" mass="12679">MGRGLHFAVPCPHGIRLTDQQVAELESRPWRAHITEHENWCELQKGHAGPHHSLAQSDEAGDHWIRWTDTAFGTVVLPICPAKGRAEDDIEDTCCLLFEGHEGTHIYEFEDI</sequence>
<organism evidence="1 2">
    <name type="scientific">Actinomadura craniellae</name>
    <dbReference type="NCBI Taxonomy" id="2231787"/>
    <lineage>
        <taxon>Bacteria</taxon>
        <taxon>Bacillati</taxon>
        <taxon>Actinomycetota</taxon>
        <taxon>Actinomycetes</taxon>
        <taxon>Streptosporangiales</taxon>
        <taxon>Thermomonosporaceae</taxon>
        <taxon>Actinomadura</taxon>
    </lineage>
</organism>
<accession>A0A365H489</accession>
<evidence type="ECO:0000313" key="2">
    <source>
        <dbReference type="Proteomes" id="UP000251891"/>
    </source>
</evidence>
<proteinExistence type="predicted"/>
<name>A0A365H489_9ACTN</name>
<dbReference type="Proteomes" id="UP000251891">
    <property type="component" value="Unassembled WGS sequence"/>
</dbReference>
<protein>
    <submittedName>
        <fullName evidence="1">Uncharacterized protein</fullName>
    </submittedName>
</protein>
<dbReference type="EMBL" id="QLYX01000010">
    <property type="protein sequence ID" value="RAY13043.1"/>
    <property type="molecule type" value="Genomic_DNA"/>
</dbReference>
<dbReference type="AlphaFoldDB" id="A0A365H489"/>